<sequence length="554" mass="62001">MIILGNRNIKTLLLELAQQQAVEDVLSLAVKSLGTARDSALVRIWLVEADDGCPSCADKGVCAGRGRCLHLKASYGQSRVDGRLWTQTEPSGFYRFPLGHRKVGAIAMTNRPLEVSHIEGNEDWIAAPEWIAAEGIVSFAGQPLVCRGETLGVIAFFSRDTLAQGAMEMLRMVADHIAYAITNARLFEITRSITQRRELENAHLREELYEARQFTGIIGKSAAIKAIREQILVVSETEATVLIQGASGTGKELVAHELHKNSKRKNNPFIKINCAAIPHHLFESEFFGHVKGAFTGAIHDRMGFFQLADGGTLFLDEIAEIPLELQGKLLRVLQEGEFRRVGEEKNRHTDIRLIAATNKDLKAAIRKRTFRDDLYYRLQVFPLTVPTLKEREEDIPLLVRHFIRIFCRKNGRRVFDVPEAQMNRLRQCDWPGNIRELQNFVERMVITGRPEQALAYLALCEAASPEAEEAAPELCASFGIPNILTEKQMRQLEKDNMKAALERTNWLIYGNRGAAALLGMKPTTLISRLKRFDLYRLRPNSISADGPAGPAGAD</sequence>
<evidence type="ECO:0000256" key="5">
    <source>
        <dbReference type="ARBA" id="ARBA00023163"/>
    </source>
</evidence>
<name>A0AA94HQN6_DESDE</name>
<dbReference type="AlphaFoldDB" id="A0AA94HQN6"/>
<dbReference type="GO" id="GO:0043565">
    <property type="term" value="F:sequence-specific DNA binding"/>
    <property type="evidence" value="ECO:0007669"/>
    <property type="project" value="InterPro"/>
</dbReference>
<dbReference type="InterPro" id="IPR027417">
    <property type="entry name" value="P-loop_NTPase"/>
</dbReference>
<dbReference type="InterPro" id="IPR002078">
    <property type="entry name" value="Sigma_54_int"/>
</dbReference>
<gene>
    <name evidence="7" type="ORF">SAMN02910291_00365</name>
</gene>
<dbReference type="InterPro" id="IPR002197">
    <property type="entry name" value="HTH_Fis"/>
</dbReference>
<dbReference type="Pfam" id="PF25601">
    <property type="entry name" value="AAA_lid_14"/>
    <property type="match status" value="1"/>
</dbReference>
<evidence type="ECO:0000259" key="6">
    <source>
        <dbReference type="PROSITE" id="PS50045"/>
    </source>
</evidence>
<dbReference type="PROSITE" id="PS50045">
    <property type="entry name" value="SIGMA54_INTERACT_4"/>
    <property type="match status" value="1"/>
</dbReference>
<keyword evidence="3" id="KW-0805">Transcription regulation</keyword>
<evidence type="ECO:0000256" key="4">
    <source>
        <dbReference type="ARBA" id="ARBA00023125"/>
    </source>
</evidence>
<accession>A0AA94HQN6</accession>
<feature type="domain" description="Sigma-54 factor interaction" evidence="6">
    <location>
        <begin position="217"/>
        <end position="446"/>
    </location>
</feature>
<dbReference type="GO" id="GO:0005524">
    <property type="term" value="F:ATP binding"/>
    <property type="evidence" value="ECO:0007669"/>
    <property type="project" value="UniProtKB-KW"/>
</dbReference>
<dbReference type="PROSITE" id="PS00688">
    <property type="entry name" value="SIGMA54_INTERACT_3"/>
    <property type="match status" value="1"/>
</dbReference>
<evidence type="ECO:0000313" key="7">
    <source>
        <dbReference type="EMBL" id="SFW19714.1"/>
    </source>
</evidence>
<dbReference type="InterPro" id="IPR029016">
    <property type="entry name" value="GAF-like_dom_sf"/>
</dbReference>
<dbReference type="InterPro" id="IPR058031">
    <property type="entry name" value="AAA_lid_NorR"/>
</dbReference>
<dbReference type="SMART" id="SM00382">
    <property type="entry name" value="AAA"/>
    <property type="match status" value="1"/>
</dbReference>
<dbReference type="Gene3D" id="3.40.50.300">
    <property type="entry name" value="P-loop containing nucleotide triphosphate hydrolases"/>
    <property type="match status" value="1"/>
</dbReference>
<dbReference type="InterPro" id="IPR025943">
    <property type="entry name" value="Sigma_54_int_dom_ATP-bd_2"/>
</dbReference>
<dbReference type="Pfam" id="PF02954">
    <property type="entry name" value="HTH_8"/>
    <property type="match status" value="1"/>
</dbReference>
<dbReference type="InterPro" id="IPR003018">
    <property type="entry name" value="GAF"/>
</dbReference>
<dbReference type="InterPro" id="IPR003593">
    <property type="entry name" value="AAA+_ATPase"/>
</dbReference>
<evidence type="ECO:0000256" key="1">
    <source>
        <dbReference type="ARBA" id="ARBA00022741"/>
    </source>
</evidence>
<keyword evidence="1" id="KW-0547">Nucleotide-binding</keyword>
<proteinExistence type="predicted"/>
<dbReference type="Gene3D" id="3.30.450.40">
    <property type="match status" value="1"/>
</dbReference>
<dbReference type="Gene3D" id="1.10.10.60">
    <property type="entry name" value="Homeodomain-like"/>
    <property type="match status" value="1"/>
</dbReference>
<dbReference type="RefSeq" id="WP_072311179.1">
    <property type="nucleotide sequence ID" value="NZ_FPIW01000003.1"/>
</dbReference>
<dbReference type="FunFam" id="3.40.50.300:FF:000006">
    <property type="entry name" value="DNA-binding transcriptional regulator NtrC"/>
    <property type="match status" value="1"/>
</dbReference>
<evidence type="ECO:0000313" key="8">
    <source>
        <dbReference type="Proteomes" id="UP000182680"/>
    </source>
</evidence>
<organism evidence="7 8">
    <name type="scientific">Desulfovibrio desulfuricans</name>
    <dbReference type="NCBI Taxonomy" id="876"/>
    <lineage>
        <taxon>Bacteria</taxon>
        <taxon>Pseudomonadati</taxon>
        <taxon>Thermodesulfobacteriota</taxon>
        <taxon>Desulfovibrionia</taxon>
        <taxon>Desulfovibrionales</taxon>
        <taxon>Desulfovibrionaceae</taxon>
        <taxon>Desulfovibrio</taxon>
    </lineage>
</organism>
<keyword evidence="4 7" id="KW-0238">DNA-binding</keyword>
<dbReference type="PANTHER" id="PTHR32071">
    <property type="entry name" value="TRANSCRIPTIONAL REGULATORY PROTEIN"/>
    <property type="match status" value="1"/>
</dbReference>
<dbReference type="Pfam" id="PF00158">
    <property type="entry name" value="Sigma54_activat"/>
    <property type="match status" value="1"/>
</dbReference>
<dbReference type="Proteomes" id="UP000182680">
    <property type="component" value="Unassembled WGS sequence"/>
</dbReference>
<evidence type="ECO:0000256" key="3">
    <source>
        <dbReference type="ARBA" id="ARBA00023015"/>
    </source>
</evidence>
<dbReference type="SUPFAM" id="SSF52540">
    <property type="entry name" value="P-loop containing nucleoside triphosphate hydrolases"/>
    <property type="match status" value="1"/>
</dbReference>
<keyword evidence="5" id="KW-0804">Transcription</keyword>
<dbReference type="Pfam" id="PF01590">
    <property type="entry name" value="GAF"/>
    <property type="match status" value="1"/>
</dbReference>
<dbReference type="GO" id="GO:0006355">
    <property type="term" value="P:regulation of DNA-templated transcription"/>
    <property type="evidence" value="ECO:0007669"/>
    <property type="project" value="InterPro"/>
</dbReference>
<evidence type="ECO:0000256" key="2">
    <source>
        <dbReference type="ARBA" id="ARBA00022840"/>
    </source>
</evidence>
<keyword evidence="2" id="KW-0067">ATP-binding</keyword>
<dbReference type="Gene3D" id="1.10.8.60">
    <property type="match status" value="1"/>
</dbReference>
<reference evidence="8" key="1">
    <citation type="submission" date="2016-11" db="EMBL/GenBank/DDBJ databases">
        <authorList>
            <person name="Jaros S."/>
            <person name="Januszkiewicz K."/>
            <person name="Wedrychowicz H."/>
        </authorList>
    </citation>
    <scope>NUCLEOTIDE SEQUENCE [LARGE SCALE GENOMIC DNA]</scope>
    <source>
        <strain evidence="8">DSM 7057</strain>
    </source>
</reference>
<dbReference type="EMBL" id="FPIW01000003">
    <property type="protein sequence ID" value="SFW19714.1"/>
    <property type="molecule type" value="Genomic_DNA"/>
</dbReference>
<dbReference type="PROSITE" id="PS00676">
    <property type="entry name" value="SIGMA54_INTERACT_2"/>
    <property type="match status" value="1"/>
</dbReference>
<comment type="caution">
    <text evidence="7">The sequence shown here is derived from an EMBL/GenBank/DDBJ whole genome shotgun (WGS) entry which is preliminary data.</text>
</comment>
<dbReference type="PANTHER" id="PTHR32071:SF57">
    <property type="entry name" value="C4-DICARBOXYLATE TRANSPORT TRANSCRIPTIONAL REGULATORY PROTEIN DCTD"/>
    <property type="match status" value="1"/>
</dbReference>
<dbReference type="SMART" id="SM00065">
    <property type="entry name" value="GAF"/>
    <property type="match status" value="1"/>
</dbReference>
<dbReference type="InterPro" id="IPR025944">
    <property type="entry name" value="Sigma_54_int_dom_CS"/>
</dbReference>
<dbReference type="SUPFAM" id="SSF55781">
    <property type="entry name" value="GAF domain-like"/>
    <property type="match status" value="1"/>
</dbReference>
<dbReference type="CDD" id="cd00009">
    <property type="entry name" value="AAA"/>
    <property type="match status" value="1"/>
</dbReference>
<protein>
    <submittedName>
        <fullName evidence="7">Transcriptional regulator containing GAF, AAA-type ATPase, and DNA-binding Fis domains</fullName>
    </submittedName>
</protein>